<dbReference type="SMART" id="SM00320">
    <property type="entry name" value="WD40"/>
    <property type="match status" value="4"/>
</dbReference>
<dbReference type="PROSITE" id="PS50082">
    <property type="entry name" value="WD_REPEATS_2"/>
    <property type="match status" value="1"/>
</dbReference>
<dbReference type="EMBL" id="BQKI01000098">
    <property type="protein sequence ID" value="GJN39533.1"/>
    <property type="molecule type" value="Genomic_DNA"/>
</dbReference>
<proteinExistence type="inferred from homology"/>
<name>A0AAV5FXK6_ELECO</name>
<comment type="caution">
    <text evidence="9">The sequence shown here is derived from an EMBL/GenBank/DDBJ whole genome shotgun (WGS) entry which is preliminary data.</text>
</comment>
<keyword evidence="2" id="KW-0698">rRNA processing</keyword>
<dbReference type="GO" id="GO:0032040">
    <property type="term" value="C:small-subunit processome"/>
    <property type="evidence" value="ECO:0007669"/>
    <property type="project" value="TreeGrafter"/>
</dbReference>
<evidence type="ECO:0000256" key="6">
    <source>
        <dbReference type="ARBA" id="ARBA00025767"/>
    </source>
</evidence>
<evidence type="ECO:0000256" key="4">
    <source>
        <dbReference type="ARBA" id="ARBA00022737"/>
    </source>
</evidence>
<comment type="subcellular location">
    <subcellularLocation>
        <location evidence="1">Nucleus</location>
        <location evidence="1">Nucleolus</location>
    </subcellularLocation>
</comment>
<evidence type="ECO:0000256" key="5">
    <source>
        <dbReference type="ARBA" id="ARBA00023242"/>
    </source>
</evidence>
<dbReference type="AlphaFoldDB" id="A0AAV5FXK6"/>
<evidence type="ECO:0000256" key="1">
    <source>
        <dbReference type="ARBA" id="ARBA00004604"/>
    </source>
</evidence>
<dbReference type="SUPFAM" id="SSF50978">
    <property type="entry name" value="WD40 repeat-like"/>
    <property type="match status" value="1"/>
</dbReference>
<sequence>MAAEAAAPRQSGECAAAGGGGTANLASPEEIGWVLSAAAACTLRTSNVSGTEQTEIGVLHLQKMAFATASLGCHADAKRDDEGKDCSPLIGYMWKTISEPQSNHEKKKIRAQTEMEKALEAETNKKVCPAVNLHGKGLSSKTNIVSSKSVSTVDGNEVSGTKLSPCLQQICRLVDARLENSAHAYHISSVQFNKEGRLVLSAGSDGKMRLSQIEGETCNTTRVQTVSLPNCHISKAAFMPNGSEIIAVDRTEFVYSYDLVNNTLNKSGPFPKWEDRWLCNFEVSPDSSTIVLIGNNRGYILLVCPRTMEKVGVVRMDGESQARSVAYTDGGNQLLSTDSSGHVYLWDLRTRRNGLVNMYDRSEFVRGGHEPAKVIGGLTRSLSVEQVKFNHDAQLLAMISRCGAHTLRLVNLPSCSVSSETWPETDLEQQFPCSLDFSPSCGLMAVGTFSGNALLFRTGLLQKHGSAI</sequence>
<keyword evidence="4" id="KW-0677">Repeat</keyword>
<dbReference type="InterPro" id="IPR045161">
    <property type="entry name" value="Utp18"/>
</dbReference>
<dbReference type="InterPro" id="IPR015943">
    <property type="entry name" value="WD40/YVTN_repeat-like_dom_sf"/>
</dbReference>
<evidence type="ECO:0000313" key="10">
    <source>
        <dbReference type="Proteomes" id="UP001054889"/>
    </source>
</evidence>
<accession>A0AAV5FXK6</accession>
<dbReference type="InterPro" id="IPR001680">
    <property type="entry name" value="WD40_rpt"/>
</dbReference>
<comment type="similarity">
    <text evidence="6">Belongs to the WD repeat UTP18 family.</text>
</comment>
<dbReference type="Pfam" id="PF00400">
    <property type="entry name" value="WD40"/>
    <property type="match status" value="1"/>
</dbReference>
<evidence type="ECO:0000313" key="9">
    <source>
        <dbReference type="EMBL" id="GJN39533.1"/>
    </source>
</evidence>
<evidence type="ECO:0000256" key="2">
    <source>
        <dbReference type="ARBA" id="ARBA00022552"/>
    </source>
</evidence>
<dbReference type="GO" id="GO:0034388">
    <property type="term" value="C:Pwp2p-containing subcomplex of 90S preribosome"/>
    <property type="evidence" value="ECO:0007669"/>
    <property type="project" value="TreeGrafter"/>
</dbReference>
<dbReference type="Gene3D" id="2.130.10.10">
    <property type="entry name" value="YVTN repeat-like/Quinoprotein amine dehydrogenase"/>
    <property type="match status" value="2"/>
</dbReference>
<keyword evidence="3 7" id="KW-0853">WD repeat</keyword>
<dbReference type="Proteomes" id="UP001054889">
    <property type="component" value="Unassembled WGS sequence"/>
</dbReference>
<organism evidence="9 10">
    <name type="scientific">Eleusine coracana subsp. coracana</name>
    <dbReference type="NCBI Taxonomy" id="191504"/>
    <lineage>
        <taxon>Eukaryota</taxon>
        <taxon>Viridiplantae</taxon>
        <taxon>Streptophyta</taxon>
        <taxon>Embryophyta</taxon>
        <taxon>Tracheophyta</taxon>
        <taxon>Spermatophyta</taxon>
        <taxon>Magnoliopsida</taxon>
        <taxon>Liliopsida</taxon>
        <taxon>Poales</taxon>
        <taxon>Poaceae</taxon>
        <taxon>PACMAD clade</taxon>
        <taxon>Chloridoideae</taxon>
        <taxon>Cynodonteae</taxon>
        <taxon>Eleusininae</taxon>
        <taxon>Eleusine</taxon>
    </lineage>
</organism>
<dbReference type="PANTHER" id="PTHR18359:SF0">
    <property type="entry name" value="U3 SMALL NUCLEOLAR RNA-ASSOCIATED PROTEIN 18 HOMOLOG"/>
    <property type="match status" value="1"/>
</dbReference>
<gene>
    <name evidence="9" type="primary">gb28658</name>
    <name evidence="9" type="ORF">PR202_gb28658</name>
</gene>
<evidence type="ECO:0000256" key="3">
    <source>
        <dbReference type="ARBA" id="ARBA00022574"/>
    </source>
</evidence>
<protein>
    <submittedName>
        <fullName evidence="9">Uncharacterized protein</fullName>
    </submittedName>
</protein>
<dbReference type="InterPro" id="IPR036322">
    <property type="entry name" value="WD40_repeat_dom_sf"/>
</dbReference>
<dbReference type="GO" id="GO:0006364">
    <property type="term" value="P:rRNA processing"/>
    <property type="evidence" value="ECO:0007669"/>
    <property type="project" value="UniProtKB-KW"/>
</dbReference>
<feature type="repeat" description="WD" evidence="7">
    <location>
        <begin position="180"/>
        <end position="210"/>
    </location>
</feature>
<reference evidence="9" key="2">
    <citation type="submission" date="2021-12" db="EMBL/GenBank/DDBJ databases">
        <title>Resequencing data analysis of finger millet.</title>
        <authorList>
            <person name="Hatakeyama M."/>
            <person name="Aluri S."/>
            <person name="Balachadran M.T."/>
            <person name="Sivarajan S.R."/>
            <person name="Poveda L."/>
            <person name="Shimizu-Inatsugi R."/>
            <person name="Schlapbach R."/>
            <person name="Sreeman S.M."/>
            <person name="Shimizu K.K."/>
        </authorList>
    </citation>
    <scope>NUCLEOTIDE SEQUENCE</scope>
</reference>
<feature type="region of interest" description="Disordered" evidence="8">
    <location>
        <begin position="1"/>
        <end position="21"/>
    </location>
</feature>
<evidence type="ECO:0000256" key="8">
    <source>
        <dbReference type="SAM" id="MobiDB-lite"/>
    </source>
</evidence>
<keyword evidence="10" id="KW-1185">Reference proteome</keyword>
<dbReference type="PANTHER" id="PTHR18359">
    <property type="entry name" value="WD-REPEAT PROTEIN-RELATED"/>
    <property type="match status" value="1"/>
</dbReference>
<reference evidence="9" key="1">
    <citation type="journal article" date="2018" name="DNA Res.">
        <title>Multiple hybrid de novo genome assembly of finger millet, an orphan allotetraploid crop.</title>
        <authorList>
            <person name="Hatakeyama M."/>
            <person name="Aluri S."/>
            <person name="Balachadran M.T."/>
            <person name="Sivarajan S.R."/>
            <person name="Patrignani A."/>
            <person name="Gruter S."/>
            <person name="Poveda L."/>
            <person name="Shimizu-Inatsugi R."/>
            <person name="Baeten J."/>
            <person name="Francoijs K.J."/>
            <person name="Nataraja K.N."/>
            <person name="Reddy Y.A.N."/>
            <person name="Phadnis S."/>
            <person name="Ravikumar R.L."/>
            <person name="Schlapbach R."/>
            <person name="Sreeman S.M."/>
            <person name="Shimizu K.K."/>
        </authorList>
    </citation>
    <scope>NUCLEOTIDE SEQUENCE</scope>
</reference>
<evidence type="ECO:0000256" key="7">
    <source>
        <dbReference type="PROSITE-ProRule" id="PRU00221"/>
    </source>
</evidence>
<keyword evidence="5" id="KW-0539">Nucleus</keyword>